<sequence>MRRTSFAHWPCQVARTMDLLGDWWTPLVLREAYYGLRRFDEFQQGLGIARTTLSDRLSRLVEEGLLEKRVYQTEPTRHEYLLTEKGRDFWPVLVAMMRWGDRWLSPDGPPVVLHHEACGHDTEPDALCTACGERLAIGDMAMRPGPGYPARLAERPDIRDRFARVAPGHSGTSARQTEEPAAGTTVEPTTEPTAEPNGETCAKTTTEPTT</sequence>
<dbReference type="PROSITE" id="PS51118">
    <property type="entry name" value="HTH_HXLR"/>
    <property type="match status" value="1"/>
</dbReference>
<comment type="caution">
    <text evidence="6">The sequence shown here is derived from an EMBL/GenBank/DDBJ whole genome shotgun (WGS) entry which is preliminary data.</text>
</comment>
<reference evidence="6" key="1">
    <citation type="submission" date="2022-01" db="EMBL/GenBank/DDBJ databases">
        <title>Genome-Based Taxonomic Classification of the Phylum Actinobacteria.</title>
        <authorList>
            <person name="Gao Y."/>
        </authorList>
    </citation>
    <scope>NUCLEOTIDE SEQUENCE</scope>
    <source>
        <strain evidence="6">KLBMP 8922</strain>
    </source>
</reference>
<dbReference type="InterPro" id="IPR036388">
    <property type="entry name" value="WH-like_DNA-bd_sf"/>
</dbReference>
<accession>A0AA41U580</accession>
<dbReference type="InterPro" id="IPR002577">
    <property type="entry name" value="HTH_HxlR"/>
</dbReference>
<feature type="compositionally biased region" description="Low complexity" evidence="4">
    <location>
        <begin position="179"/>
        <end position="210"/>
    </location>
</feature>
<keyword evidence="1" id="KW-0805">Transcription regulation</keyword>
<dbReference type="EMBL" id="JAKFHA010000056">
    <property type="protein sequence ID" value="MCF2533700.1"/>
    <property type="molecule type" value="Genomic_DNA"/>
</dbReference>
<dbReference type="SUPFAM" id="SSF46785">
    <property type="entry name" value="Winged helix' DNA-binding domain"/>
    <property type="match status" value="1"/>
</dbReference>
<feature type="domain" description="HTH hxlR-type" evidence="5">
    <location>
        <begin position="11"/>
        <end position="108"/>
    </location>
</feature>
<evidence type="ECO:0000256" key="4">
    <source>
        <dbReference type="SAM" id="MobiDB-lite"/>
    </source>
</evidence>
<dbReference type="Proteomes" id="UP001165378">
    <property type="component" value="Unassembled WGS sequence"/>
</dbReference>
<keyword evidence="7" id="KW-1185">Reference proteome</keyword>
<evidence type="ECO:0000256" key="1">
    <source>
        <dbReference type="ARBA" id="ARBA00023015"/>
    </source>
</evidence>
<evidence type="ECO:0000313" key="7">
    <source>
        <dbReference type="Proteomes" id="UP001165378"/>
    </source>
</evidence>
<dbReference type="PANTHER" id="PTHR33204">
    <property type="entry name" value="TRANSCRIPTIONAL REGULATOR, MARR FAMILY"/>
    <property type="match status" value="1"/>
</dbReference>
<dbReference type="InterPro" id="IPR036390">
    <property type="entry name" value="WH_DNA-bd_sf"/>
</dbReference>
<keyword evidence="3" id="KW-0804">Transcription</keyword>
<keyword evidence="2" id="KW-0238">DNA-binding</keyword>
<dbReference type="GO" id="GO:0003677">
    <property type="term" value="F:DNA binding"/>
    <property type="evidence" value="ECO:0007669"/>
    <property type="project" value="UniProtKB-KW"/>
</dbReference>
<evidence type="ECO:0000259" key="5">
    <source>
        <dbReference type="PROSITE" id="PS51118"/>
    </source>
</evidence>
<dbReference type="Pfam" id="PF01638">
    <property type="entry name" value="HxlR"/>
    <property type="match status" value="1"/>
</dbReference>
<dbReference type="RefSeq" id="WP_235058467.1">
    <property type="nucleotide sequence ID" value="NZ_JAKFHA010000056.1"/>
</dbReference>
<dbReference type="PANTHER" id="PTHR33204:SF18">
    <property type="entry name" value="TRANSCRIPTIONAL REGULATORY PROTEIN"/>
    <property type="match status" value="1"/>
</dbReference>
<gene>
    <name evidence="6" type="ORF">LZ495_41670</name>
</gene>
<dbReference type="Gene3D" id="1.10.10.10">
    <property type="entry name" value="Winged helix-like DNA-binding domain superfamily/Winged helix DNA-binding domain"/>
    <property type="match status" value="1"/>
</dbReference>
<name>A0AA41U580_9ACTN</name>
<dbReference type="AlphaFoldDB" id="A0AA41U580"/>
<organism evidence="6 7">
    <name type="scientific">Yinghuangia soli</name>
    <dbReference type="NCBI Taxonomy" id="2908204"/>
    <lineage>
        <taxon>Bacteria</taxon>
        <taxon>Bacillati</taxon>
        <taxon>Actinomycetota</taxon>
        <taxon>Actinomycetes</taxon>
        <taxon>Kitasatosporales</taxon>
        <taxon>Streptomycetaceae</taxon>
        <taxon>Yinghuangia</taxon>
    </lineage>
</organism>
<protein>
    <submittedName>
        <fullName evidence="6">Helix-turn-helix transcriptional regulator</fullName>
    </submittedName>
</protein>
<evidence type="ECO:0000256" key="3">
    <source>
        <dbReference type="ARBA" id="ARBA00023163"/>
    </source>
</evidence>
<proteinExistence type="predicted"/>
<evidence type="ECO:0000313" key="6">
    <source>
        <dbReference type="EMBL" id="MCF2533700.1"/>
    </source>
</evidence>
<evidence type="ECO:0000256" key="2">
    <source>
        <dbReference type="ARBA" id="ARBA00023125"/>
    </source>
</evidence>
<feature type="region of interest" description="Disordered" evidence="4">
    <location>
        <begin position="165"/>
        <end position="210"/>
    </location>
</feature>